<protein>
    <recommendedName>
        <fullName evidence="4">SET domain-containing protein</fullName>
    </recommendedName>
</protein>
<dbReference type="Proteomes" id="UP000277300">
    <property type="component" value="Unassembled WGS sequence"/>
</dbReference>
<dbReference type="InterPro" id="IPR045318">
    <property type="entry name" value="EZH1/2-like"/>
</dbReference>
<sequence>MDVPMTEYDLELKVKCEVSEEFLKPKPLTVLAGSLTETRDRVQMEDKVRELIEKATPLVKKCHAVRANAVIANTRQQIEAYLEQRPVVRAQTATLVALPLDVSRLEKVAARRLLRNAEYAPAAPIPRSTTCVISRGTHRVEDDPIIRFVPYFTPGSNKVQIPQFSGMEPKKETLVVKAASKLWPHVQKEQLAAKRVHESVNDADVQMDDESGENTPETVEVVVEQAPIAPIVFLVAVARSVSVEHRHARAILPRESVIPMCVDLVVQMNSHVSASETHGWGAYSLENVKKGEFIYEYTGSLLSQDEAERRGNVYDKATISFLFDLTEDSVVDATRKGNKSKFANHDSVDPKCFARIMLVNGDHRIGIYAKKDIVAGDELFFDYGYNGVVPDWSQARIGSGKNAPSIEDDTDNDSRASAVDVKEESESLK</sequence>
<keyword evidence="1" id="KW-0805">Transcription regulation</keyword>
<evidence type="ECO:0000256" key="3">
    <source>
        <dbReference type="SAM" id="MobiDB-lite"/>
    </source>
</evidence>
<keyword evidence="2" id="KW-0804">Transcription</keyword>
<dbReference type="Pfam" id="PF00856">
    <property type="entry name" value="SET"/>
    <property type="match status" value="1"/>
</dbReference>
<evidence type="ECO:0000256" key="2">
    <source>
        <dbReference type="ARBA" id="ARBA00023163"/>
    </source>
</evidence>
<dbReference type="GO" id="GO:0031507">
    <property type="term" value="P:heterochromatin formation"/>
    <property type="evidence" value="ECO:0007669"/>
    <property type="project" value="TreeGrafter"/>
</dbReference>
<name>A0A3F2RRZ9_9STRA</name>
<feature type="compositionally biased region" description="Basic and acidic residues" evidence="3">
    <location>
        <begin position="420"/>
        <end position="429"/>
    </location>
</feature>
<evidence type="ECO:0000259" key="4">
    <source>
        <dbReference type="PROSITE" id="PS50280"/>
    </source>
</evidence>
<dbReference type="GO" id="GO:0005634">
    <property type="term" value="C:nucleus"/>
    <property type="evidence" value="ECO:0007669"/>
    <property type="project" value="TreeGrafter"/>
</dbReference>
<organism evidence="5 6">
    <name type="scientific">Phytophthora kernoviae</name>
    <dbReference type="NCBI Taxonomy" id="325452"/>
    <lineage>
        <taxon>Eukaryota</taxon>
        <taxon>Sar</taxon>
        <taxon>Stramenopiles</taxon>
        <taxon>Oomycota</taxon>
        <taxon>Peronosporomycetes</taxon>
        <taxon>Peronosporales</taxon>
        <taxon>Peronosporaceae</taxon>
        <taxon>Phytophthora</taxon>
    </lineage>
</organism>
<dbReference type="SMART" id="SM00317">
    <property type="entry name" value="SET"/>
    <property type="match status" value="1"/>
</dbReference>
<dbReference type="CDD" id="cd10519">
    <property type="entry name" value="SET_EZH"/>
    <property type="match status" value="1"/>
</dbReference>
<dbReference type="InterPro" id="IPR046341">
    <property type="entry name" value="SET_dom_sf"/>
</dbReference>
<comment type="caution">
    <text evidence="5">The sequence shown here is derived from an EMBL/GenBank/DDBJ whole genome shotgun (WGS) entry which is preliminary data.</text>
</comment>
<dbReference type="OrthoDB" id="308383at2759"/>
<dbReference type="PANTHER" id="PTHR45747">
    <property type="entry name" value="HISTONE-LYSINE N-METHYLTRANSFERASE E(Z)"/>
    <property type="match status" value="1"/>
</dbReference>
<dbReference type="EMBL" id="MBDO02000105">
    <property type="protein sequence ID" value="RLN63047.1"/>
    <property type="molecule type" value="Genomic_DNA"/>
</dbReference>
<evidence type="ECO:0000256" key="1">
    <source>
        <dbReference type="ARBA" id="ARBA00023015"/>
    </source>
</evidence>
<dbReference type="InterPro" id="IPR001214">
    <property type="entry name" value="SET_dom"/>
</dbReference>
<dbReference type="GO" id="GO:0046976">
    <property type="term" value="F:histone H3K27 methyltransferase activity"/>
    <property type="evidence" value="ECO:0007669"/>
    <property type="project" value="TreeGrafter"/>
</dbReference>
<gene>
    <name evidence="5" type="ORF">BBP00_00004362</name>
</gene>
<dbReference type="Gene3D" id="2.170.270.10">
    <property type="entry name" value="SET domain"/>
    <property type="match status" value="1"/>
</dbReference>
<evidence type="ECO:0000313" key="6">
    <source>
        <dbReference type="Proteomes" id="UP000277300"/>
    </source>
</evidence>
<dbReference type="AlphaFoldDB" id="A0A3F2RRZ9"/>
<reference evidence="5 6" key="1">
    <citation type="submission" date="2018-07" db="EMBL/GenBank/DDBJ databases">
        <title>Genome sequencing of oomycete isolates from Chile give support for New Zealand origin for Phytophthora kernoviae and make available the first Nothophytophthora sp. genome.</title>
        <authorList>
            <person name="Studholme D.J."/>
            <person name="Sanfuentes E."/>
            <person name="Panda P."/>
            <person name="Hill R."/>
            <person name="Sambles C."/>
            <person name="Grant M."/>
            <person name="Williams N.M."/>
            <person name="Mcdougal R.L."/>
        </authorList>
    </citation>
    <scope>NUCLEOTIDE SEQUENCE [LARGE SCALE GENOMIC DNA]</scope>
    <source>
        <strain evidence="5">Chile6</strain>
    </source>
</reference>
<proteinExistence type="predicted"/>
<dbReference type="GO" id="GO:0003682">
    <property type="term" value="F:chromatin binding"/>
    <property type="evidence" value="ECO:0007669"/>
    <property type="project" value="TreeGrafter"/>
</dbReference>
<evidence type="ECO:0000313" key="5">
    <source>
        <dbReference type="EMBL" id="RLN63047.1"/>
    </source>
</evidence>
<feature type="region of interest" description="Disordered" evidence="3">
    <location>
        <begin position="399"/>
        <end position="429"/>
    </location>
</feature>
<feature type="domain" description="SET" evidence="4">
    <location>
        <begin position="264"/>
        <end position="384"/>
    </location>
</feature>
<dbReference type="SUPFAM" id="SSF82199">
    <property type="entry name" value="SET domain"/>
    <property type="match status" value="1"/>
</dbReference>
<dbReference type="PANTHER" id="PTHR45747:SF4">
    <property type="entry name" value="HISTONE-LYSINE N-METHYLTRANSFERASE E(Z)"/>
    <property type="match status" value="1"/>
</dbReference>
<dbReference type="PROSITE" id="PS50280">
    <property type="entry name" value="SET"/>
    <property type="match status" value="1"/>
</dbReference>
<accession>A0A3F2RRZ9</accession>